<keyword evidence="17" id="KW-0121">Carboxypeptidase</keyword>
<evidence type="ECO:0000313" key="18">
    <source>
        <dbReference type="Proteomes" id="UP000799538"/>
    </source>
</evidence>
<evidence type="ECO:0000256" key="9">
    <source>
        <dbReference type="ARBA" id="ARBA00022833"/>
    </source>
</evidence>
<dbReference type="PANTHER" id="PTHR11705">
    <property type="entry name" value="PROTEASE FAMILY M14 CARBOXYPEPTIDASE A,B"/>
    <property type="match status" value="1"/>
</dbReference>
<dbReference type="SUPFAM" id="SSF53187">
    <property type="entry name" value="Zn-dependent exopeptidases"/>
    <property type="match status" value="1"/>
</dbReference>
<keyword evidence="11" id="KW-0482">Metalloprotease</keyword>
<feature type="region of interest" description="Disordered" evidence="14">
    <location>
        <begin position="267"/>
        <end position="291"/>
    </location>
</feature>
<keyword evidence="9" id="KW-0862">Zinc</keyword>
<keyword evidence="10" id="KW-0843">Virulence</keyword>
<evidence type="ECO:0000313" key="17">
    <source>
        <dbReference type="EMBL" id="KAF2227105.1"/>
    </source>
</evidence>
<feature type="compositionally biased region" description="Polar residues" evidence="14">
    <location>
        <begin position="273"/>
        <end position="287"/>
    </location>
</feature>
<feature type="signal peptide" evidence="15">
    <location>
        <begin position="1"/>
        <end position="15"/>
    </location>
</feature>
<dbReference type="PRINTS" id="PR00765">
    <property type="entry name" value="CRBOXYPTASEA"/>
</dbReference>
<evidence type="ECO:0000256" key="4">
    <source>
        <dbReference type="ARBA" id="ARBA00005988"/>
    </source>
</evidence>
<dbReference type="Gene3D" id="3.40.630.10">
    <property type="entry name" value="Zn peptidases"/>
    <property type="match status" value="1"/>
</dbReference>
<dbReference type="CDD" id="cd03860">
    <property type="entry name" value="M14_CP_A-B_like"/>
    <property type="match status" value="1"/>
</dbReference>
<reference evidence="18" key="1">
    <citation type="journal article" date="2020" name="Stud. Mycol.">
        <title>101 Dothideomycetes genomes: A test case for predicting lifestyles and emergence of pathogens.</title>
        <authorList>
            <person name="Haridas S."/>
            <person name="Albert R."/>
            <person name="Binder M."/>
            <person name="Bloem J."/>
            <person name="LaButti K."/>
            <person name="Salamov A."/>
            <person name="Andreopoulos B."/>
            <person name="Baker S."/>
            <person name="Barry K."/>
            <person name="Bills G."/>
            <person name="Bluhm B."/>
            <person name="Cannon C."/>
            <person name="Castanera R."/>
            <person name="Culley D."/>
            <person name="Daum C."/>
            <person name="Ezra D."/>
            <person name="Gonzalez J."/>
            <person name="Henrissat B."/>
            <person name="Kuo A."/>
            <person name="Liang C."/>
            <person name="Lipzen A."/>
            <person name="Lutzoni F."/>
            <person name="Magnuson J."/>
            <person name="Mondo S."/>
            <person name="Nolan M."/>
            <person name="Ohm R."/>
            <person name="Pangilinan J."/>
            <person name="Park H.-J."/>
            <person name="Ramirez L."/>
            <person name="Alfaro M."/>
            <person name="Sun H."/>
            <person name="Tritt A."/>
            <person name="Yoshinaga Y."/>
            <person name="Zwiers L.-H."/>
            <person name="Turgeon B."/>
            <person name="Goodwin S."/>
            <person name="Spatafora J."/>
            <person name="Crous P."/>
            <person name="Grigoriev I."/>
        </authorList>
    </citation>
    <scope>NUCLEOTIDE SEQUENCE [LARGE SCALE GENOMIC DNA]</scope>
    <source>
        <strain evidence="18">CECT 20119</strain>
    </source>
</reference>
<accession>A0A6A6GMX5</accession>
<organism evidence="17 18">
    <name type="scientific">Elsinoe ampelina</name>
    <dbReference type="NCBI Taxonomy" id="302913"/>
    <lineage>
        <taxon>Eukaryota</taxon>
        <taxon>Fungi</taxon>
        <taxon>Dikarya</taxon>
        <taxon>Ascomycota</taxon>
        <taxon>Pezizomycotina</taxon>
        <taxon>Dothideomycetes</taxon>
        <taxon>Dothideomycetidae</taxon>
        <taxon>Myriangiales</taxon>
        <taxon>Elsinoaceae</taxon>
        <taxon>Elsinoe</taxon>
    </lineage>
</organism>
<evidence type="ECO:0000256" key="5">
    <source>
        <dbReference type="ARBA" id="ARBA00022525"/>
    </source>
</evidence>
<keyword evidence="5" id="KW-0964">Secreted</keyword>
<dbReference type="GO" id="GO:0008270">
    <property type="term" value="F:zinc ion binding"/>
    <property type="evidence" value="ECO:0007669"/>
    <property type="project" value="InterPro"/>
</dbReference>
<dbReference type="Pfam" id="PF00246">
    <property type="entry name" value="Peptidase_M14"/>
    <property type="match status" value="1"/>
</dbReference>
<keyword evidence="6" id="KW-0645">Protease</keyword>
<keyword evidence="12" id="KW-0865">Zymogen</keyword>
<protein>
    <submittedName>
        <fullName evidence="17">Zinc carboxypeptidase</fullName>
    </submittedName>
</protein>
<dbReference type="Proteomes" id="UP000799538">
    <property type="component" value="Unassembled WGS sequence"/>
</dbReference>
<gene>
    <name evidence="17" type="ORF">BDZ85DRAFT_306471</name>
</gene>
<dbReference type="SMART" id="SM00631">
    <property type="entry name" value="Zn_pept"/>
    <property type="match status" value="1"/>
</dbReference>
<feature type="chain" id="PRO_5025355052" evidence="15">
    <location>
        <begin position="16"/>
        <end position="455"/>
    </location>
</feature>
<keyword evidence="7 15" id="KW-0732">Signal</keyword>
<name>A0A6A6GMX5_9PEZI</name>
<evidence type="ECO:0000256" key="7">
    <source>
        <dbReference type="ARBA" id="ARBA00022729"/>
    </source>
</evidence>
<evidence type="ECO:0000256" key="14">
    <source>
        <dbReference type="SAM" id="MobiDB-lite"/>
    </source>
</evidence>
<keyword evidence="18" id="KW-1185">Reference proteome</keyword>
<proteinExistence type="inferred from homology"/>
<comment type="subcellular location">
    <subcellularLocation>
        <location evidence="3">Secreted</location>
    </subcellularLocation>
</comment>
<dbReference type="EMBL" id="ML992502">
    <property type="protein sequence ID" value="KAF2227105.1"/>
    <property type="molecule type" value="Genomic_DNA"/>
</dbReference>
<dbReference type="SUPFAM" id="SSF54897">
    <property type="entry name" value="Protease propeptides/inhibitors"/>
    <property type="match status" value="1"/>
</dbReference>
<dbReference type="PROSITE" id="PS52035">
    <property type="entry name" value="PEPTIDASE_M14"/>
    <property type="match status" value="1"/>
</dbReference>
<evidence type="ECO:0000256" key="12">
    <source>
        <dbReference type="ARBA" id="ARBA00023145"/>
    </source>
</evidence>
<comment type="function">
    <text evidence="2">Extracellular metalloprotease that contributes to pathogenicity.</text>
</comment>
<feature type="domain" description="Peptidase M14" evidence="16">
    <location>
        <begin position="118"/>
        <end position="426"/>
    </location>
</feature>
<evidence type="ECO:0000256" key="11">
    <source>
        <dbReference type="ARBA" id="ARBA00023049"/>
    </source>
</evidence>
<dbReference type="OrthoDB" id="3626597at2759"/>
<dbReference type="GO" id="GO:0005576">
    <property type="term" value="C:extracellular region"/>
    <property type="evidence" value="ECO:0007669"/>
    <property type="project" value="UniProtKB-SubCell"/>
</dbReference>
<dbReference type="AlphaFoldDB" id="A0A6A6GMX5"/>
<evidence type="ECO:0000256" key="6">
    <source>
        <dbReference type="ARBA" id="ARBA00022670"/>
    </source>
</evidence>
<dbReference type="FunFam" id="3.40.630.10:FF:000165">
    <property type="entry name" value="Glucan 1,4-alpha-glucosidase, putative"/>
    <property type="match status" value="1"/>
</dbReference>
<evidence type="ECO:0000256" key="8">
    <source>
        <dbReference type="ARBA" id="ARBA00022801"/>
    </source>
</evidence>
<comment type="similarity">
    <text evidence="4 13">Belongs to the peptidase M14 family.</text>
</comment>
<dbReference type="GO" id="GO:0004181">
    <property type="term" value="F:metallocarboxypeptidase activity"/>
    <property type="evidence" value="ECO:0007669"/>
    <property type="project" value="InterPro"/>
</dbReference>
<dbReference type="GO" id="GO:0006508">
    <property type="term" value="P:proteolysis"/>
    <property type="evidence" value="ECO:0007669"/>
    <property type="project" value="UniProtKB-KW"/>
</dbReference>
<evidence type="ECO:0000256" key="10">
    <source>
        <dbReference type="ARBA" id="ARBA00023026"/>
    </source>
</evidence>
<evidence type="ECO:0000256" key="1">
    <source>
        <dbReference type="ARBA" id="ARBA00001947"/>
    </source>
</evidence>
<dbReference type="InterPro" id="IPR000834">
    <property type="entry name" value="Peptidase_M14"/>
</dbReference>
<keyword evidence="8" id="KW-0378">Hydrolase</keyword>
<evidence type="ECO:0000259" key="16">
    <source>
        <dbReference type="PROSITE" id="PS52035"/>
    </source>
</evidence>
<feature type="active site" description="Proton donor/acceptor" evidence="13">
    <location>
        <position position="392"/>
    </location>
</feature>
<evidence type="ECO:0000256" key="3">
    <source>
        <dbReference type="ARBA" id="ARBA00004613"/>
    </source>
</evidence>
<sequence length="455" mass="51108">MRFFTISFLASLASAAIIPPSSPESFDGHKVFRVKTGKSLSHVREKLSSILPSWEAWNKNVHSHIDLAVAPQHLPAFEGLGLDCTVMHENLGQSIKIESTPSSSLWKRQVDDLAWYDTYHPYDDHIQYWRDLQSSFPNQSEWISSGTSYEGRDLFGLHLWGDSGPGKPAVLWHGTVHAREWISNMVVEYLTLQLINGYKSANPSVRTILDTYDVYVIPIVNPDGFVYAQTTNRLWRKNRQPPRPEKNSTCIGTDINRNWEFAWAPGTGGSSPDPCSQTYAGSAPSDSPENKGLDTLVRKLRDTTGLRLYIDWHSYGQYFLFPFGYNETALLPGLPKWTKTASLMSETIRDSKPDRLTTFTYGPGGAVLYKSVGNSRDHVYAIGGAEFSWTIELPDTGRYGFVLPPELIRPTVEEAWTGQEVLLTVFDDVFFDGVGTCKDPIVTKQIRLDQDQTAS</sequence>
<evidence type="ECO:0000256" key="13">
    <source>
        <dbReference type="PROSITE-ProRule" id="PRU01379"/>
    </source>
</evidence>
<dbReference type="PANTHER" id="PTHR11705:SF143">
    <property type="entry name" value="SLL0236 PROTEIN"/>
    <property type="match status" value="1"/>
</dbReference>
<evidence type="ECO:0000256" key="2">
    <source>
        <dbReference type="ARBA" id="ARBA00003091"/>
    </source>
</evidence>
<comment type="cofactor">
    <cofactor evidence="1">
        <name>Zn(2+)</name>
        <dbReference type="ChEBI" id="CHEBI:29105"/>
    </cofactor>
</comment>
<evidence type="ECO:0000256" key="15">
    <source>
        <dbReference type="SAM" id="SignalP"/>
    </source>
</evidence>